<accession>A0ACC2TAN6</accession>
<sequence length="73" mass="7768">MEPPVTSKPMSASTTKLPLDHTNKLFGIVYLTLMGVIDTIVLPPLVCGCGWSISANPLVGPAHSVRNLPVSKR</sequence>
<proteinExistence type="predicted"/>
<name>A0ACC2TAN6_9FUNG</name>
<evidence type="ECO:0000313" key="1">
    <source>
        <dbReference type="EMBL" id="KAJ9071754.1"/>
    </source>
</evidence>
<gene>
    <name evidence="1" type="ORF">DSO57_1033862</name>
</gene>
<protein>
    <submittedName>
        <fullName evidence="1">Uncharacterized protein</fullName>
    </submittedName>
</protein>
<organism evidence="1 2">
    <name type="scientific">Entomophthora muscae</name>
    <dbReference type="NCBI Taxonomy" id="34485"/>
    <lineage>
        <taxon>Eukaryota</taxon>
        <taxon>Fungi</taxon>
        <taxon>Fungi incertae sedis</taxon>
        <taxon>Zoopagomycota</taxon>
        <taxon>Entomophthoromycotina</taxon>
        <taxon>Entomophthoromycetes</taxon>
        <taxon>Entomophthorales</taxon>
        <taxon>Entomophthoraceae</taxon>
        <taxon>Entomophthora</taxon>
    </lineage>
</organism>
<reference evidence="1" key="1">
    <citation type="submission" date="2022-04" db="EMBL/GenBank/DDBJ databases">
        <title>Genome of the entomopathogenic fungus Entomophthora muscae.</title>
        <authorList>
            <person name="Elya C."/>
            <person name="Lovett B.R."/>
            <person name="Lee E."/>
            <person name="Macias A.M."/>
            <person name="Hajek A.E."/>
            <person name="De Bivort B.L."/>
            <person name="Kasson M.T."/>
            <person name="De Fine Licht H.H."/>
            <person name="Stajich J.E."/>
        </authorList>
    </citation>
    <scope>NUCLEOTIDE SEQUENCE</scope>
    <source>
        <strain evidence="1">Berkeley</strain>
    </source>
</reference>
<dbReference type="EMBL" id="QTSX02003113">
    <property type="protein sequence ID" value="KAJ9071754.1"/>
    <property type="molecule type" value="Genomic_DNA"/>
</dbReference>
<comment type="caution">
    <text evidence="1">The sequence shown here is derived from an EMBL/GenBank/DDBJ whole genome shotgun (WGS) entry which is preliminary data.</text>
</comment>
<dbReference type="Proteomes" id="UP001165960">
    <property type="component" value="Unassembled WGS sequence"/>
</dbReference>
<keyword evidence="2" id="KW-1185">Reference proteome</keyword>
<evidence type="ECO:0000313" key="2">
    <source>
        <dbReference type="Proteomes" id="UP001165960"/>
    </source>
</evidence>